<sequence length="293" mass="31435">MKQVCIVGGAALDITGMPDGVCRLRDSNLGAVRMQVGGVGRNIACRLARYALRTELITALGNDVHAQMIEQDCASRGIGLTHSLWLDEPSAVYLCVLDEERDLLAGVNDMGIMLRITPEVLEERLPLLNASDAVVLDANLHPDALAYLTEQVRAPLFYEPVSFSKARRIGPNIGRCFAVKPNRYEAAHLTGCSCDTVRGVYRAAEWFLREGVQRVFISLGAEGVVWADPDGCGHIEAEPITVVDTTGAGDAMCAAIVHGYLAGLTTEECALAGNRASAQLCAGLDGWDAYAPY</sequence>
<organism evidence="4 5">
    <name type="scientific">Candidatus Aphodomorpha intestinavium</name>
    <dbReference type="NCBI Taxonomy" id="2840672"/>
    <lineage>
        <taxon>Bacteria</taxon>
        <taxon>Bacillati</taxon>
        <taxon>Bacillota</taxon>
        <taxon>Clostridia</taxon>
        <taxon>Eubacteriales</taxon>
        <taxon>Candidatus Aphodomorpha</taxon>
    </lineage>
</organism>
<dbReference type="PANTHER" id="PTHR10584:SF166">
    <property type="entry name" value="RIBOKINASE"/>
    <property type="match status" value="1"/>
</dbReference>
<evidence type="ECO:0000313" key="5">
    <source>
        <dbReference type="Proteomes" id="UP000824128"/>
    </source>
</evidence>
<reference evidence="4" key="2">
    <citation type="journal article" date="2021" name="PeerJ">
        <title>Extensive microbial diversity within the chicken gut microbiome revealed by metagenomics and culture.</title>
        <authorList>
            <person name="Gilroy R."/>
            <person name="Ravi A."/>
            <person name="Getino M."/>
            <person name="Pursley I."/>
            <person name="Horton D.L."/>
            <person name="Alikhan N.F."/>
            <person name="Baker D."/>
            <person name="Gharbi K."/>
            <person name="Hall N."/>
            <person name="Watson M."/>
            <person name="Adriaenssens E.M."/>
            <person name="Foster-Nyarko E."/>
            <person name="Jarju S."/>
            <person name="Secka A."/>
            <person name="Antonio M."/>
            <person name="Oren A."/>
            <person name="Chaudhuri R.R."/>
            <person name="La Ragione R."/>
            <person name="Hildebrand F."/>
            <person name="Pallen M.J."/>
        </authorList>
    </citation>
    <scope>NUCLEOTIDE SEQUENCE</scope>
    <source>
        <strain evidence="4">ChiGjej2B2-16831</strain>
    </source>
</reference>
<accession>A0A9D1N499</accession>
<dbReference type="SUPFAM" id="SSF53613">
    <property type="entry name" value="Ribokinase-like"/>
    <property type="match status" value="1"/>
</dbReference>
<dbReference type="PANTHER" id="PTHR10584">
    <property type="entry name" value="SUGAR KINASE"/>
    <property type="match status" value="1"/>
</dbReference>
<dbReference type="InterPro" id="IPR002173">
    <property type="entry name" value="Carboh/pur_kinase_PfkB_CS"/>
</dbReference>
<dbReference type="InterPro" id="IPR029056">
    <property type="entry name" value="Ribokinase-like"/>
</dbReference>
<dbReference type="AlphaFoldDB" id="A0A9D1N499"/>
<dbReference type="Pfam" id="PF00294">
    <property type="entry name" value="PfkB"/>
    <property type="match status" value="1"/>
</dbReference>
<feature type="domain" description="Carbohydrate kinase PfkB" evidence="3">
    <location>
        <begin position="1"/>
        <end position="280"/>
    </location>
</feature>
<dbReference type="GO" id="GO:0016301">
    <property type="term" value="F:kinase activity"/>
    <property type="evidence" value="ECO:0007669"/>
    <property type="project" value="UniProtKB-KW"/>
</dbReference>
<dbReference type="Proteomes" id="UP000824128">
    <property type="component" value="Unassembled WGS sequence"/>
</dbReference>
<protein>
    <submittedName>
        <fullName evidence="4">Carbohydrate kinase family protein</fullName>
    </submittedName>
</protein>
<comment type="caution">
    <text evidence="4">The sequence shown here is derived from an EMBL/GenBank/DDBJ whole genome shotgun (WGS) entry which is preliminary data.</text>
</comment>
<evidence type="ECO:0000313" key="4">
    <source>
        <dbReference type="EMBL" id="HIU94815.1"/>
    </source>
</evidence>
<evidence type="ECO:0000256" key="1">
    <source>
        <dbReference type="ARBA" id="ARBA00022679"/>
    </source>
</evidence>
<dbReference type="PROSITE" id="PS00584">
    <property type="entry name" value="PFKB_KINASES_2"/>
    <property type="match status" value="1"/>
</dbReference>
<evidence type="ECO:0000256" key="2">
    <source>
        <dbReference type="ARBA" id="ARBA00022777"/>
    </source>
</evidence>
<gene>
    <name evidence="4" type="ORF">IAD24_06605</name>
</gene>
<dbReference type="Gene3D" id="3.40.1190.20">
    <property type="match status" value="1"/>
</dbReference>
<name>A0A9D1N499_9FIRM</name>
<dbReference type="InterPro" id="IPR011611">
    <property type="entry name" value="PfkB_dom"/>
</dbReference>
<keyword evidence="1" id="KW-0808">Transferase</keyword>
<reference evidence="4" key="1">
    <citation type="submission" date="2020-10" db="EMBL/GenBank/DDBJ databases">
        <authorList>
            <person name="Gilroy R."/>
        </authorList>
    </citation>
    <scope>NUCLEOTIDE SEQUENCE</scope>
    <source>
        <strain evidence="4">ChiGjej2B2-16831</strain>
    </source>
</reference>
<proteinExistence type="predicted"/>
<keyword evidence="2 4" id="KW-0418">Kinase</keyword>
<dbReference type="EMBL" id="DVNZ01000210">
    <property type="protein sequence ID" value="HIU94815.1"/>
    <property type="molecule type" value="Genomic_DNA"/>
</dbReference>
<evidence type="ECO:0000259" key="3">
    <source>
        <dbReference type="Pfam" id="PF00294"/>
    </source>
</evidence>
<dbReference type="CDD" id="cd01941">
    <property type="entry name" value="YeiC_kinase_like"/>
    <property type="match status" value="1"/>
</dbReference>